<organism evidence="2 3">
    <name type="scientific">Coptis chinensis</name>
    <dbReference type="NCBI Taxonomy" id="261450"/>
    <lineage>
        <taxon>Eukaryota</taxon>
        <taxon>Viridiplantae</taxon>
        <taxon>Streptophyta</taxon>
        <taxon>Embryophyta</taxon>
        <taxon>Tracheophyta</taxon>
        <taxon>Spermatophyta</taxon>
        <taxon>Magnoliopsida</taxon>
        <taxon>Ranunculales</taxon>
        <taxon>Ranunculaceae</taxon>
        <taxon>Coptidoideae</taxon>
        <taxon>Coptis</taxon>
    </lineage>
</organism>
<comment type="caution">
    <text evidence="2">The sequence shown here is derived from an EMBL/GenBank/DDBJ whole genome shotgun (WGS) entry which is preliminary data.</text>
</comment>
<evidence type="ECO:0000313" key="2">
    <source>
        <dbReference type="EMBL" id="KAF9596784.1"/>
    </source>
</evidence>
<keyword evidence="3" id="KW-1185">Reference proteome</keyword>
<protein>
    <submittedName>
        <fullName evidence="2">Uncharacterized protein</fullName>
    </submittedName>
</protein>
<evidence type="ECO:0000313" key="3">
    <source>
        <dbReference type="Proteomes" id="UP000631114"/>
    </source>
</evidence>
<gene>
    <name evidence="2" type="ORF">IFM89_013331</name>
</gene>
<dbReference type="OrthoDB" id="1939654at2759"/>
<proteinExistence type="predicted"/>
<feature type="region of interest" description="Disordered" evidence="1">
    <location>
        <begin position="129"/>
        <end position="199"/>
    </location>
</feature>
<feature type="compositionally biased region" description="Polar residues" evidence="1">
    <location>
        <begin position="129"/>
        <end position="161"/>
    </location>
</feature>
<dbReference type="PANTHER" id="PTHR35117:SF1">
    <property type="entry name" value="MYOSIN-M HEAVY PROTEIN"/>
    <property type="match status" value="1"/>
</dbReference>
<name>A0A835LMD4_9MAGN</name>
<evidence type="ECO:0000256" key="1">
    <source>
        <dbReference type="SAM" id="MobiDB-lite"/>
    </source>
</evidence>
<dbReference type="PANTHER" id="PTHR35117">
    <property type="entry name" value="MYOSIN-M HEAVY PROTEIN"/>
    <property type="match status" value="1"/>
</dbReference>
<dbReference type="EMBL" id="JADFTS010000007">
    <property type="protein sequence ID" value="KAF9596784.1"/>
    <property type="molecule type" value="Genomic_DNA"/>
</dbReference>
<sequence>MAKKTTTKKTPENLGKGKVTPVQIAFIVDRYLSDNNFTQTRSSFRTEASNLISKTNVKEAPKSLLSLDAILDEYICLKEQKVLLGQEKVRVDEEKHRVELLLQGMQNVMQAYNSSSPCLVSKSTDLVTNSNGNPANKTPTVASTPWLLNNNVDPKNFTTPSTNPPPENKRKGSRPATSAPTTTKRQCRRGTKNQSLSAGTAIIPFQGHNAYSTGGMVPQKISALQSSFQPNLAVSCVATGSSVRESSVAESLFTQPSSSLKANSPSPKTPPQACITQVDNSISPVENSSVINSAGSNNPKETSASNCAMISSCSESVYVSPSKHIACYSMERSHYFTSSSPGKTYLKRPAMREHVKGRLDFGASNVPMSSDQPLTDDIPMTGSNEDIFDMDVPNFDIFGSDFSLSEFLVGIDLSCGQGTNPATGVVCGEPHESGFGNLEATQSFSEFPSSLTLCEKDMNIQGQDSMASVKSYKKCITISSPVKNRRSIALDQENVVTRN</sequence>
<dbReference type="AlphaFoldDB" id="A0A835LMD4"/>
<feature type="compositionally biased region" description="Polar residues" evidence="1">
    <location>
        <begin position="175"/>
        <end position="184"/>
    </location>
</feature>
<dbReference type="Proteomes" id="UP000631114">
    <property type="component" value="Unassembled WGS sequence"/>
</dbReference>
<reference evidence="2 3" key="1">
    <citation type="submission" date="2020-10" db="EMBL/GenBank/DDBJ databases">
        <title>The Coptis chinensis genome and diversification of protoberbering-type alkaloids.</title>
        <authorList>
            <person name="Wang B."/>
            <person name="Shu S."/>
            <person name="Song C."/>
            <person name="Liu Y."/>
        </authorList>
    </citation>
    <scope>NUCLEOTIDE SEQUENCE [LARGE SCALE GENOMIC DNA]</scope>
    <source>
        <strain evidence="2">HL-2020</strain>
        <tissue evidence="2">Leaf</tissue>
    </source>
</reference>
<accession>A0A835LMD4</accession>